<name>A0A840L469_9BURK</name>
<dbReference type="InterPro" id="IPR016181">
    <property type="entry name" value="Acyl_CoA_acyltransferase"/>
</dbReference>
<reference evidence="4 5" key="1">
    <citation type="submission" date="2020-08" db="EMBL/GenBank/DDBJ databases">
        <title>Functional genomics of gut bacteria from endangered species of beetles.</title>
        <authorList>
            <person name="Carlos-Shanley C."/>
        </authorList>
    </citation>
    <scope>NUCLEOTIDE SEQUENCE [LARGE SCALE GENOMIC DNA]</scope>
    <source>
        <strain evidence="4 5">S00239</strain>
    </source>
</reference>
<evidence type="ECO:0000313" key="5">
    <source>
        <dbReference type="Proteomes" id="UP000562027"/>
    </source>
</evidence>
<dbReference type="Pfam" id="PF00583">
    <property type="entry name" value="Acetyltransf_1"/>
    <property type="match status" value="1"/>
</dbReference>
<keyword evidence="5" id="KW-1185">Reference proteome</keyword>
<gene>
    <name evidence="4" type="ORF">HNP55_001843</name>
</gene>
<dbReference type="PANTHER" id="PTHR43626">
    <property type="entry name" value="ACYL-COA N-ACYLTRANSFERASE"/>
    <property type="match status" value="1"/>
</dbReference>
<organism evidence="4 5">
    <name type="scientific">Roseateles oligotrophus</name>
    <dbReference type="NCBI Taxonomy" id="1769250"/>
    <lineage>
        <taxon>Bacteria</taxon>
        <taxon>Pseudomonadati</taxon>
        <taxon>Pseudomonadota</taxon>
        <taxon>Betaproteobacteria</taxon>
        <taxon>Burkholderiales</taxon>
        <taxon>Sphaerotilaceae</taxon>
        <taxon>Roseateles</taxon>
    </lineage>
</organism>
<dbReference type="RefSeq" id="WP_184298470.1">
    <property type="nucleotide sequence ID" value="NZ_JACHLP010000003.1"/>
</dbReference>
<sequence>MEASTLRLQTSLQALDWDELHALYQSAGLGSKTAAELQLVFGNSRYVCFALDGERLVGAARALSDGLDVAYLADIAVLPSHQGSGLGKRMVEDLLQRLHGHRKIILYAAPGKEPFYKKFGFQKMLTAMALFAQPQQAQQRGYTEPD</sequence>
<dbReference type="Proteomes" id="UP000562027">
    <property type="component" value="Unassembled WGS sequence"/>
</dbReference>
<keyword evidence="1 4" id="KW-0808">Transferase</keyword>
<dbReference type="GO" id="GO:0008080">
    <property type="term" value="F:N-acetyltransferase activity"/>
    <property type="evidence" value="ECO:0007669"/>
    <property type="project" value="InterPro"/>
</dbReference>
<dbReference type="Gene3D" id="3.40.630.30">
    <property type="match status" value="1"/>
</dbReference>
<dbReference type="GO" id="GO:0005737">
    <property type="term" value="C:cytoplasm"/>
    <property type="evidence" value="ECO:0007669"/>
    <property type="project" value="TreeGrafter"/>
</dbReference>
<protein>
    <submittedName>
        <fullName evidence="4">Putative N-acetyltransferase YhbS</fullName>
    </submittedName>
</protein>
<keyword evidence="2" id="KW-0012">Acyltransferase</keyword>
<comment type="caution">
    <text evidence="4">The sequence shown here is derived from an EMBL/GenBank/DDBJ whole genome shotgun (WGS) entry which is preliminary data.</text>
</comment>
<dbReference type="InterPro" id="IPR000182">
    <property type="entry name" value="GNAT_dom"/>
</dbReference>
<evidence type="ECO:0000313" key="4">
    <source>
        <dbReference type="EMBL" id="MBB4843324.1"/>
    </source>
</evidence>
<evidence type="ECO:0000256" key="1">
    <source>
        <dbReference type="ARBA" id="ARBA00022679"/>
    </source>
</evidence>
<evidence type="ECO:0000256" key="2">
    <source>
        <dbReference type="ARBA" id="ARBA00023315"/>
    </source>
</evidence>
<evidence type="ECO:0000259" key="3">
    <source>
        <dbReference type="PROSITE" id="PS51186"/>
    </source>
</evidence>
<dbReference type="PANTHER" id="PTHR43626:SF4">
    <property type="entry name" value="GCN5-RELATED N-ACETYLTRANSFERASE 2, CHLOROPLASTIC"/>
    <property type="match status" value="1"/>
</dbReference>
<dbReference type="InterPro" id="IPR045039">
    <property type="entry name" value="NSI-like"/>
</dbReference>
<dbReference type="AlphaFoldDB" id="A0A840L469"/>
<accession>A0A840L469</accession>
<feature type="domain" description="N-acetyltransferase" evidence="3">
    <location>
        <begin position="4"/>
        <end position="136"/>
    </location>
</feature>
<dbReference type="EMBL" id="JACHLP010000003">
    <property type="protein sequence ID" value="MBB4843324.1"/>
    <property type="molecule type" value="Genomic_DNA"/>
</dbReference>
<dbReference type="CDD" id="cd04301">
    <property type="entry name" value="NAT_SF"/>
    <property type="match status" value="1"/>
</dbReference>
<proteinExistence type="predicted"/>
<dbReference type="SUPFAM" id="SSF55729">
    <property type="entry name" value="Acyl-CoA N-acyltransferases (Nat)"/>
    <property type="match status" value="1"/>
</dbReference>
<dbReference type="PROSITE" id="PS51186">
    <property type="entry name" value="GNAT"/>
    <property type="match status" value="1"/>
</dbReference>